<evidence type="ECO:0000256" key="4">
    <source>
        <dbReference type="ARBA" id="ARBA00022679"/>
    </source>
</evidence>
<keyword evidence="9" id="KW-1185">Reference proteome</keyword>
<dbReference type="GO" id="GO:0005886">
    <property type="term" value="C:plasma membrane"/>
    <property type="evidence" value="ECO:0007669"/>
    <property type="project" value="UniProtKB-SubCell"/>
</dbReference>
<protein>
    <submittedName>
        <fullName evidence="8">Lipid A biosynthesis acyltransferase</fullName>
    </submittedName>
</protein>
<dbReference type="RefSeq" id="WP_147013098.1">
    <property type="nucleotide sequence ID" value="NZ_VORB01000002.1"/>
</dbReference>
<name>A0A5C6VAY1_9FLAO</name>
<comment type="subcellular location">
    <subcellularLocation>
        <location evidence="1">Cell inner membrane</location>
    </subcellularLocation>
</comment>
<dbReference type="Pfam" id="PF03279">
    <property type="entry name" value="Lip_A_acyltrans"/>
    <property type="match status" value="1"/>
</dbReference>
<keyword evidence="7" id="KW-0812">Transmembrane</keyword>
<sequence>MNWIIKVKVRAISQLPFWFWHGLSSLLYPVVYYLIGYRKKVVFKNLRKSFPEKNEKEIKSIAKQFYKHFCDVLLESIKLITVSTRQLEKRISFKNIDVLEKYASQGRHLIIVLGHYGNWEFLLGLPLANKILKHKIRFSGLYKTQSNKAVDDLLYKSRSKHGLKLIASENAKKSLAKPKSNCEAILFLGDQSPANAKRAHWTKFLNQDTGILMGTERYSKIFDRSVVYMVIHKKSRGYYEFQFHDLIDDPLNTGKGEISELHHRALEKDIVANPAYWLWTHKRWKRKKPKNHG</sequence>
<dbReference type="Proteomes" id="UP000321168">
    <property type="component" value="Unassembled WGS sequence"/>
</dbReference>
<keyword evidence="6 8" id="KW-0012">Acyltransferase</keyword>
<feature type="transmembrane region" description="Helical" evidence="7">
    <location>
        <begin position="17"/>
        <end position="35"/>
    </location>
</feature>
<dbReference type="OrthoDB" id="9801955at2"/>
<evidence type="ECO:0000256" key="7">
    <source>
        <dbReference type="SAM" id="Phobius"/>
    </source>
</evidence>
<dbReference type="GO" id="GO:0009247">
    <property type="term" value="P:glycolipid biosynthetic process"/>
    <property type="evidence" value="ECO:0007669"/>
    <property type="project" value="UniProtKB-ARBA"/>
</dbReference>
<evidence type="ECO:0000256" key="5">
    <source>
        <dbReference type="ARBA" id="ARBA00023136"/>
    </source>
</evidence>
<evidence type="ECO:0000313" key="8">
    <source>
        <dbReference type="EMBL" id="TXC82004.1"/>
    </source>
</evidence>
<keyword evidence="5 7" id="KW-0472">Membrane</keyword>
<evidence type="ECO:0000256" key="3">
    <source>
        <dbReference type="ARBA" id="ARBA00022519"/>
    </source>
</evidence>
<dbReference type="EMBL" id="VORB01000002">
    <property type="protein sequence ID" value="TXC82004.1"/>
    <property type="molecule type" value="Genomic_DNA"/>
</dbReference>
<evidence type="ECO:0000256" key="1">
    <source>
        <dbReference type="ARBA" id="ARBA00004533"/>
    </source>
</evidence>
<dbReference type="AlphaFoldDB" id="A0A5C6VAY1"/>
<evidence type="ECO:0000256" key="2">
    <source>
        <dbReference type="ARBA" id="ARBA00022475"/>
    </source>
</evidence>
<organism evidence="8 9">
    <name type="scientific">Luteibaculum oceani</name>
    <dbReference type="NCBI Taxonomy" id="1294296"/>
    <lineage>
        <taxon>Bacteria</taxon>
        <taxon>Pseudomonadati</taxon>
        <taxon>Bacteroidota</taxon>
        <taxon>Flavobacteriia</taxon>
        <taxon>Flavobacteriales</taxon>
        <taxon>Luteibaculaceae</taxon>
        <taxon>Luteibaculum</taxon>
    </lineage>
</organism>
<dbReference type="GO" id="GO:0016746">
    <property type="term" value="F:acyltransferase activity"/>
    <property type="evidence" value="ECO:0007669"/>
    <property type="project" value="UniProtKB-KW"/>
</dbReference>
<dbReference type="InterPro" id="IPR004960">
    <property type="entry name" value="LipA_acyltrans"/>
</dbReference>
<dbReference type="CDD" id="cd07984">
    <property type="entry name" value="LPLAT_LABLAT-like"/>
    <property type="match status" value="1"/>
</dbReference>
<dbReference type="PANTHER" id="PTHR30606">
    <property type="entry name" value="LIPID A BIOSYNTHESIS LAUROYL ACYLTRANSFERASE"/>
    <property type="match status" value="1"/>
</dbReference>
<dbReference type="PANTHER" id="PTHR30606:SF10">
    <property type="entry name" value="PHOSPHATIDYLINOSITOL MANNOSIDE ACYLTRANSFERASE"/>
    <property type="match status" value="1"/>
</dbReference>
<reference evidence="8 9" key="1">
    <citation type="submission" date="2019-08" db="EMBL/GenBank/DDBJ databases">
        <title>Genome of Luteibaculum oceani JCM 18817.</title>
        <authorList>
            <person name="Bowman J.P."/>
        </authorList>
    </citation>
    <scope>NUCLEOTIDE SEQUENCE [LARGE SCALE GENOMIC DNA]</scope>
    <source>
        <strain evidence="8 9">JCM 18817</strain>
    </source>
</reference>
<proteinExistence type="predicted"/>
<comment type="caution">
    <text evidence="8">The sequence shown here is derived from an EMBL/GenBank/DDBJ whole genome shotgun (WGS) entry which is preliminary data.</text>
</comment>
<evidence type="ECO:0000256" key="6">
    <source>
        <dbReference type="ARBA" id="ARBA00023315"/>
    </source>
</evidence>
<gene>
    <name evidence="8" type="ORF">FRX97_02625</name>
</gene>
<evidence type="ECO:0000313" key="9">
    <source>
        <dbReference type="Proteomes" id="UP000321168"/>
    </source>
</evidence>
<keyword evidence="7" id="KW-1133">Transmembrane helix</keyword>
<keyword evidence="4 8" id="KW-0808">Transferase</keyword>
<accession>A0A5C6VAY1</accession>
<keyword evidence="2" id="KW-1003">Cell membrane</keyword>
<keyword evidence="3" id="KW-0997">Cell inner membrane</keyword>